<gene>
    <name evidence="13" type="primary">rnhA_3</name>
    <name evidence="13" type="ORF">ERS852450_02384</name>
</gene>
<dbReference type="PANTHER" id="PTHR10642">
    <property type="entry name" value="RIBONUCLEASE H1"/>
    <property type="match status" value="1"/>
</dbReference>
<dbReference type="InterPro" id="IPR031845">
    <property type="entry name" value="RnlA_toxin_NRD"/>
</dbReference>
<keyword evidence="11" id="KW-0460">Magnesium</keyword>
<dbReference type="Gene3D" id="3.30.160.690">
    <property type="entry name" value="Bacterial toxin RNase RnlA/LsoA, N repeated domain"/>
    <property type="match status" value="1"/>
</dbReference>
<dbReference type="RefSeq" id="WP_070101389.1">
    <property type="nucleotide sequence ID" value="NZ_BLYK01000035.1"/>
</dbReference>
<dbReference type="InterPro" id="IPR012337">
    <property type="entry name" value="RNaseH-like_sf"/>
</dbReference>
<dbReference type="FunFam" id="3.40.970.10:FF:000002">
    <property type="entry name" value="Ribonuclease H"/>
    <property type="match status" value="1"/>
</dbReference>
<dbReference type="GO" id="GO:0046872">
    <property type="term" value="F:metal ion binding"/>
    <property type="evidence" value="ECO:0007669"/>
    <property type="project" value="UniProtKB-KW"/>
</dbReference>
<dbReference type="Gene3D" id="3.30.310.240">
    <property type="entry name" value="Bacterial toxin RNase RnlA/LsoA, N-terminal domain"/>
    <property type="match status" value="1"/>
</dbReference>
<evidence type="ECO:0000256" key="11">
    <source>
        <dbReference type="ARBA" id="ARBA00022842"/>
    </source>
</evidence>
<feature type="domain" description="RNase H type-1" evidence="12">
    <location>
        <begin position="61"/>
        <end position="198"/>
    </location>
</feature>
<dbReference type="SUPFAM" id="SSF53098">
    <property type="entry name" value="Ribonuclease H-like"/>
    <property type="match status" value="1"/>
</dbReference>
<accession>A0A174HVA9</accession>
<dbReference type="Proteomes" id="UP000095679">
    <property type="component" value="Unassembled WGS sequence"/>
</dbReference>
<dbReference type="Gene3D" id="3.40.970.10">
    <property type="entry name" value="Ribonuclease H1, N-terminal domain"/>
    <property type="match status" value="1"/>
</dbReference>
<dbReference type="Pfam" id="PF15935">
    <property type="entry name" value="RnlA_toxin"/>
    <property type="match status" value="1"/>
</dbReference>
<dbReference type="InterPro" id="IPR043994">
    <property type="entry name" value="RnlA/LsoA-toxin_DBD"/>
</dbReference>
<dbReference type="Gene3D" id="3.30.420.10">
    <property type="entry name" value="Ribonuclease H-like superfamily/Ribonuclease H"/>
    <property type="match status" value="1"/>
</dbReference>
<dbReference type="InterPro" id="IPR009027">
    <property type="entry name" value="Ribosomal_bL9/RNase_H1_N"/>
</dbReference>
<evidence type="ECO:0000256" key="8">
    <source>
        <dbReference type="ARBA" id="ARBA00022723"/>
    </source>
</evidence>
<sequence>MAKKFYAVKKGKTTGIFQSWDECKKQVDGFSGAEYKSFKTYEEAESYLKDSMDNSANDSTDIPDAEIYVDGSYNDSTKEFSYGMIVLREGKEYKFADKFNDATLSEMHNVAGEIKGAEAAMQYALKNSLKNIALYHDYEGIAKWCLGQWQAKKEGTKAYKAFYDEIKQQVNIKFIKVKGHSNNKFNDIADELAKQALDLCEKKHDIEEKIIIPTVKEAEQVSSSSKSMYIVRDSKKLEKLLNDVVKSIWSDASGGRIKEMKNQKRYTFIVNGVEASLDIYQRNDGQTTLCSIGKNIKYSDKLKEEIELRGYKATTEQKSFSMFIGDEWVQKTIEFLKELCNGNIEEHDDVEHKRYVFISEIGDKLTLILHSNNRLVVQGKPLYLYNEFLSFVSYSPKVEMNDIIQATNTFVETNTDIDNARSKLAEMMPTAYAGNVDDVIWKLFTPSISLMDTEKVFEDYSCFAFPALRALEGYLKYLLDLKGIVIDEQHNFGTVFNKDPEDDEKRIVISSMATRIGDAEFLKALEEIYNYFKRNRHVLFHVDQILINTKVIENRQEAITIISEVSELIENTYKKIGN</sequence>
<reference evidence="13 14" key="1">
    <citation type="submission" date="2015-09" db="EMBL/GenBank/DDBJ databases">
        <authorList>
            <consortium name="Pathogen Informatics"/>
        </authorList>
    </citation>
    <scope>NUCLEOTIDE SEQUENCE [LARGE SCALE GENOMIC DNA]</scope>
    <source>
        <strain evidence="13 14">2789STDY5834835</strain>
    </source>
</reference>
<proteinExistence type="inferred from homology"/>
<dbReference type="GO" id="GO:0004523">
    <property type="term" value="F:RNA-DNA hybrid ribonuclease activity"/>
    <property type="evidence" value="ECO:0007669"/>
    <property type="project" value="UniProtKB-EC"/>
</dbReference>
<dbReference type="AlphaFoldDB" id="A0A174HVA9"/>
<dbReference type="Pfam" id="PF01693">
    <property type="entry name" value="Cauli_VI"/>
    <property type="match status" value="1"/>
</dbReference>
<dbReference type="InterPro" id="IPR011320">
    <property type="entry name" value="RNase_H1_N"/>
</dbReference>
<evidence type="ECO:0000256" key="6">
    <source>
        <dbReference type="ARBA" id="ARBA00017721"/>
    </source>
</evidence>
<dbReference type="Gene3D" id="6.10.250.2650">
    <property type="match status" value="1"/>
</dbReference>
<name>A0A174HVA9_9FIRM</name>
<dbReference type="PROSITE" id="PS50879">
    <property type="entry name" value="RNASE_H_1"/>
    <property type="match status" value="1"/>
</dbReference>
<dbReference type="GO" id="GO:0043137">
    <property type="term" value="P:DNA replication, removal of RNA primer"/>
    <property type="evidence" value="ECO:0007669"/>
    <property type="project" value="TreeGrafter"/>
</dbReference>
<evidence type="ECO:0000256" key="4">
    <source>
        <dbReference type="ARBA" id="ARBA00005300"/>
    </source>
</evidence>
<keyword evidence="8" id="KW-0479">Metal-binding</keyword>
<keyword evidence="7" id="KW-0540">Nuclease</keyword>
<dbReference type="SUPFAM" id="SSF55658">
    <property type="entry name" value="L9 N-domain-like"/>
    <property type="match status" value="1"/>
</dbReference>
<dbReference type="InterPro" id="IPR050092">
    <property type="entry name" value="RNase_H"/>
</dbReference>
<dbReference type="Pfam" id="PF00075">
    <property type="entry name" value="RNase_H"/>
    <property type="match status" value="1"/>
</dbReference>
<evidence type="ECO:0000313" key="13">
    <source>
        <dbReference type="EMBL" id="CUO76849.1"/>
    </source>
</evidence>
<dbReference type="GO" id="GO:0003676">
    <property type="term" value="F:nucleic acid binding"/>
    <property type="evidence" value="ECO:0007669"/>
    <property type="project" value="InterPro"/>
</dbReference>
<dbReference type="InterPro" id="IPR045837">
    <property type="entry name" value="RnlA_toxin_N"/>
</dbReference>
<comment type="catalytic activity">
    <reaction evidence="1">
        <text>Endonucleolytic cleavage to 5'-phosphomonoester.</text>
        <dbReference type="EC" id="3.1.26.4"/>
    </reaction>
</comment>
<dbReference type="CDD" id="cd09277">
    <property type="entry name" value="RNase_HI_bacteria_like"/>
    <property type="match status" value="1"/>
</dbReference>
<evidence type="ECO:0000256" key="9">
    <source>
        <dbReference type="ARBA" id="ARBA00022759"/>
    </source>
</evidence>
<dbReference type="EC" id="3.1.26.4" evidence="5"/>
<dbReference type="InterPro" id="IPR036397">
    <property type="entry name" value="RNaseH_sf"/>
</dbReference>
<keyword evidence="10 13" id="KW-0378">Hydrolase</keyword>
<evidence type="ECO:0000256" key="2">
    <source>
        <dbReference type="ARBA" id="ARBA00001946"/>
    </source>
</evidence>
<comment type="function">
    <text evidence="3">Endonuclease that specifically degrades the RNA of RNA-DNA hybrids.</text>
</comment>
<dbReference type="EMBL" id="CYZL01000024">
    <property type="protein sequence ID" value="CUO76849.1"/>
    <property type="molecule type" value="Genomic_DNA"/>
</dbReference>
<keyword evidence="9" id="KW-0255">Endonuclease</keyword>
<protein>
    <recommendedName>
        <fullName evidence="6">Ribonuclease H</fullName>
        <ecNumber evidence="5">3.1.26.4</ecNumber>
    </recommendedName>
</protein>
<evidence type="ECO:0000256" key="10">
    <source>
        <dbReference type="ARBA" id="ARBA00022801"/>
    </source>
</evidence>
<dbReference type="InterPro" id="IPR037056">
    <property type="entry name" value="RNase_H1_N_sf"/>
</dbReference>
<dbReference type="PANTHER" id="PTHR10642:SF26">
    <property type="entry name" value="RIBONUCLEASE H1"/>
    <property type="match status" value="1"/>
</dbReference>
<dbReference type="Pfam" id="PF19417">
    <property type="entry name" value="RnlA_toxin_N"/>
    <property type="match status" value="1"/>
</dbReference>
<organism evidence="13 14">
    <name type="scientific">Anaerobutyricum hallii</name>
    <dbReference type="NCBI Taxonomy" id="39488"/>
    <lineage>
        <taxon>Bacteria</taxon>
        <taxon>Bacillati</taxon>
        <taxon>Bacillota</taxon>
        <taxon>Clostridia</taxon>
        <taxon>Lachnospirales</taxon>
        <taxon>Lachnospiraceae</taxon>
        <taxon>Anaerobutyricum</taxon>
    </lineage>
</organism>
<evidence type="ECO:0000259" key="12">
    <source>
        <dbReference type="PROSITE" id="PS50879"/>
    </source>
</evidence>
<evidence type="ECO:0000313" key="14">
    <source>
        <dbReference type="Proteomes" id="UP000095679"/>
    </source>
</evidence>
<dbReference type="Pfam" id="PF19034">
    <property type="entry name" value="RnlA-toxin_DBD"/>
    <property type="match status" value="1"/>
</dbReference>
<comment type="cofactor">
    <cofactor evidence="2">
        <name>Mg(2+)</name>
        <dbReference type="ChEBI" id="CHEBI:18420"/>
    </cofactor>
</comment>
<evidence type="ECO:0000256" key="3">
    <source>
        <dbReference type="ARBA" id="ARBA00004065"/>
    </source>
</evidence>
<evidence type="ECO:0000256" key="7">
    <source>
        <dbReference type="ARBA" id="ARBA00022722"/>
    </source>
</evidence>
<evidence type="ECO:0000256" key="1">
    <source>
        <dbReference type="ARBA" id="ARBA00000077"/>
    </source>
</evidence>
<dbReference type="InterPro" id="IPR002156">
    <property type="entry name" value="RNaseH_domain"/>
</dbReference>
<evidence type="ECO:0000256" key="5">
    <source>
        <dbReference type="ARBA" id="ARBA00012180"/>
    </source>
</evidence>
<comment type="similarity">
    <text evidence="4">Belongs to the RNase H family.</text>
</comment>